<dbReference type="Gene3D" id="3.90.950.10">
    <property type="match status" value="1"/>
</dbReference>
<evidence type="ECO:0000256" key="3">
    <source>
        <dbReference type="HAMAP-Rule" id="MF_00528"/>
    </source>
</evidence>
<keyword evidence="3" id="KW-0546">Nucleotide metabolism</keyword>
<dbReference type="InterPro" id="IPR029001">
    <property type="entry name" value="ITPase-like_fam"/>
</dbReference>
<comment type="subcellular location">
    <subcellularLocation>
        <location evidence="3">Cytoplasm</location>
    </subcellularLocation>
</comment>
<keyword evidence="5" id="KW-1185">Reference proteome</keyword>
<organism evidence="4 5">
    <name type="scientific">Tessaracoccus defluvii</name>
    <dbReference type="NCBI Taxonomy" id="1285901"/>
    <lineage>
        <taxon>Bacteria</taxon>
        <taxon>Bacillati</taxon>
        <taxon>Actinomycetota</taxon>
        <taxon>Actinomycetes</taxon>
        <taxon>Propionibacteriales</taxon>
        <taxon>Propionibacteriaceae</taxon>
        <taxon>Tessaracoccus</taxon>
    </lineage>
</organism>
<keyword evidence="3" id="KW-0963">Cytoplasm</keyword>
<dbReference type="PANTHER" id="PTHR43213:SF5">
    <property type="entry name" value="BIFUNCTIONAL DTTP_UTP PYROPHOSPHATASE_METHYLTRANSFERASE PROTEIN-RELATED"/>
    <property type="match status" value="1"/>
</dbReference>
<comment type="similarity">
    <text evidence="3">Belongs to the Maf family.</text>
</comment>
<dbReference type="Pfam" id="PF02545">
    <property type="entry name" value="Maf"/>
    <property type="match status" value="1"/>
</dbReference>
<comment type="catalytic activity">
    <reaction evidence="3">
        <text>a 2'-deoxyribonucleoside 5'-triphosphate + H2O = a 2'-deoxyribonucleoside 5'-phosphate + diphosphate + H(+)</text>
        <dbReference type="Rhea" id="RHEA:44644"/>
        <dbReference type="ChEBI" id="CHEBI:15377"/>
        <dbReference type="ChEBI" id="CHEBI:15378"/>
        <dbReference type="ChEBI" id="CHEBI:33019"/>
        <dbReference type="ChEBI" id="CHEBI:61560"/>
        <dbReference type="ChEBI" id="CHEBI:65317"/>
        <dbReference type="EC" id="3.6.1.9"/>
    </reaction>
</comment>
<dbReference type="PANTHER" id="PTHR43213">
    <property type="entry name" value="BIFUNCTIONAL DTTP/UTP PYROPHOSPHATASE/METHYLTRANSFERASE PROTEIN-RELATED"/>
    <property type="match status" value="1"/>
</dbReference>
<accession>A0A7H0H9R8</accession>
<comment type="catalytic activity">
    <reaction evidence="3">
        <text>a ribonucleoside 5'-triphosphate + H2O = a ribonucleoside 5'-phosphate + diphosphate + H(+)</text>
        <dbReference type="Rhea" id="RHEA:23996"/>
        <dbReference type="ChEBI" id="CHEBI:15377"/>
        <dbReference type="ChEBI" id="CHEBI:15378"/>
        <dbReference type="ChEBI" id="CHEBI:33019"/>
        <dbReference type="ChEBI" id="CHEBI:58043"/>
        <dbReference type="ChEBI" id="CHEBI:61557"/>
        <dbReference type="EC" id="3.6.1.9"/>
    </reaction>
</comment>
<protein>
    <recommendedName>
        <fullName evidence="3">Nucleoside triphosphate pyrophosphatase</fullName>
        <ecNumber evidence="3">3.6.1.9</ecNumber>
    </recommendedName>
    <alternativeName>
        <fullName evidence="3">Nucleotide pyrophosphatase</fullName>
        <shortName evidence="3">Nucleotide PPase</shortName>
    </alternativeName>
</protein>
<comment type="function">
    <text evidence="3">Nucleoside triphosphate pyrophosphatase. May have a dual role in cell division arrest and in preventing the incorporation of modified nucleotides into cellular nucleic acids.</text>
</comment>
<dbReference type="PIRSF" id="PIRSF006305">
    <property type="entry name" value="Maf"/>
    <property type="match status" value="1"/>
</dbReference>
<reference evidence="4 5" key="1">
    <citation type="submission" date="2020-08" db="EMBL/GenBank/DDBJ databases">
        <title>Genome sequence of Tessaracoccus defluvii JCM 17540T.</title>
        <authorList>
            <person name="Hyun D.-W."/>
            <person name="Bae J.-W."/>
        </authorList>
    </citation>
    <scope>NUCLEOTIDE SEQUENCE [LARGE SCALE GENOMIC DNA]</scope>
    <source>
        <strain evidence="4 5">JCM 17540</strain>
    </source>
</reference>
<sequence length="205" mass="21990">MRLILASKSPARLALLRRAGLAPEVIVSGFEESQIRNPVPIDLAMTLARCKGESVVRRLDGDYILIACDSVLEFEGRAHGKPGTEQAAIERWQRMRAREGILHTGHYVAVSRASALHDSVRIGSTTVAFADVSDGEIAAYAATGEPQRVAGGFTIDGRGGAFVTSISGDPFNVIGLSLPLVRQMVIDLGVAWQDLWVPPDDEVTA</sequence>
<dbReference type="EC" id="3.6.1.9" evidence="3"/>
<evidence type="ECO:0000256" key="1">
    <source>
        <dbReference type="ARBA" id="ARBA00001968"/>
    </source>
</evidence>
<dbReference type="SUPFAM" id="SSF52972">
    <property type="entry name" value="ITPase-like"/>
    <property type="match status" value="1"/>
</dbReference>
<dbReference type="HAMAP" id="MF_00528">
    <property type="entry name" value="Maf"/>
    <property type="match status" value="1"/>
</dbReference>
<feature type="active site" description="Proton acceptor" evidence="3">
    <location>
        <position position="69"/>
    </location>
</feature>
<dbReference type="InterPro" id="IPR003697">
    <property type="entry name" value="Maf-like"/>
</dbReference>
<dbReference type="RefSeq" id="WP_187722373.1">
    <property type="nucleotide sequence ID" value="NZ_BAABBL010000006.1"/>
</dbReference>
<dbReference type="EMBL" id="CP060789">
    <property type="protein sequence ID" value="QNP57284.1"/>
    <property type="molecule type" value="Genomic_DNA"/>
</dbReference>
<evidence type="ECO:0000256" key="2">
    <source>
        <dbReference type="ARBA" id="ARBA00022801"/>
    </source>
</evidence>
<dbReference type="KEGG" id="tdf:H9L22_08640"/>
<dbReference type="CDD" id="cd00555">
    <property type="entry name" value="Maf"/>
    <property type="match status" value="1"/>
</dbReference>
<dbReference type="GO" id="GO:0047429">
    <property type="term" value="F:nucleoside triphosphate diphosphatase activity"/>
    <property type="evidence" value="ECO:0007669"/>
    <property type="project" value="UniProtKB-EC"/>
</dbReference>
<dbReference type="GO" id="GO:0009117">
    <property type="term" value="P:nucleotide metabolic process"/>
    <property type="evidence" value="ECO:0007669"/>
    <property type="project" value="UniProtKB-KW"/>
</dbReference>
<gene>
    <name evidence="4" type="primary">maf</name>
    <name evidence="4" type="ORF">H9L22_08640</name>
</gene>
<evidence type="ECO:0000313" key="4">
    <source>
        <dbReference type="EMBL" id="QNP57284.1"/>
    </source>
</evidence>
<dbReference type="AlphaFoldDB" id="A0A7H0H9R8"/>
<dbReference type="NCBIfam" id="TIGR00172">
    <property type="entry name" value="maf"/>
    <property type="match status" value="1"/>
</dbReference>
<comment type="caution">
    <text evidence="3">Lacks conserved residue(s) required for the propagation of feature annotation.</text>
</comment>
<dbReference type="GO" id="GO:0005737">
    <property type="term" value="C:cytoplasm"/>
    <property type="evidence" value="ECO:0007669"/>
    <property type="project" value="UniProtKB-SubCell"/>
</dbReference>
<proteinExistence type="inferred from homology"/>
<evidence type="ECO:0000313" key="5">
    <source>
        <dbReference type="Proteomes" id="UP000516117"/>
    </source>
</evidence>
<keyword evidence="2 3" id="KW-0378">Hydrolase</keyword>
<name>A0A7H0H9R8_9ACTN</name>
<comment type="cofactor">
    <cofactor evidence="1 3">
        <name>a divalent metal cation</name>
        <dbReference type="ChEBI" id="CHEBI:60240"/>
    </cofactor>
</comment>
<dbReference type="Proteomes" id="UP000516117">
    <property type="component" value="Chromosome"/>
</dbReference>